<gene>
    <name evidence="3" type="ORF">SAMN05444394_1153</name>
</gene>
<dbReference type="CDD" id="cd07814">
    <property type="entry name" value="SRPBCC_CalC_Aha1-like"/>
    <property type="match status" value="1"/>
</dbReference>
<dbReference type="Pfam" id="PF08327">
    <property type="entry name" value="AHSA1"/>
    <property type="match status" value="1"/>
</dbReference>
<protein>
    <submittedName>
        <fullName evidence="3">Uncharacterized conserved protein YndB, AHSA1/START domain</fullName>
    </submittedName>
</protein>
<comment type="similarity">
    <text evidence="1">Belongs to the AHA1 family.</text>
</comment>
<accession>A0A1N6DMH6</accession>
<dbReference type="Proteomes" id="UP000185221">
    <property type="component" value="Unassembled WGS sequence"/>
</dbReference>
<evidence type="ECO:0000259" key="2">
    <source>
        <dbReference type="Pfam" id="PF08327"/>
    </source>
</evidence>
<evidence type="ECO:0000313" key="3">
    <source>
        <dbReference type="EMBL" id="SIN72011.1"/>
    </source>
</evidence>
<proteinExistence type="inferred from homology"/>
<name>A0A1N6DMH6_9BACT</name>
<dbReference type="RefSeq" id="WP_074223837.1">
    <property type="nucleotide sequence ID" value="NZ_FSRC01000001.1"/>
</dbReference>
<dbReference type="OrthoDB" id="118413at2"/>
<organism evidence="3 4">
    <name type="scientific">Algoriphagus halophilus</name>
    <dbReference type="NCBI Taxonomy" id="226505"/>
    <lineage>
        <taxon>Bacteria</taxon>
        <taxon>Pseudomonadati</taxon>
        <taxon>Bacteroidota</taxon>
        <taxon>Cytophagia</taxon>
        <taxon>Cytophagales</taxon>
        <taxon>Cyclobacteriaceae</taxon>
        <taxon>Algoriphagus</taxon>
    </lineage>
</organism>
<feature type="domain" description="Activator of Hsp90 ATPase homologue 1/2-like C-terminal" evidence="2">
    <location>
        <begin position="13"/>
        <end position="162"/>
    </location>
</feature>
<evidence type="ECO:0000256" key="1">
    <source>
        <dbReference type="ARBA" id="ARBA00006817"/>
    </source>
</evidence>
<reference evidence="4" key="1">
    <citation type="submission" date="2016-11" db="EMBL/GenBank/DDBJ databases">
        <authorList>
            <person name="Varghese N."/>
            <person name="Submissions S."/>
        </authorList>
    </citation>
    <scope>NUCLEOTIDE SEQUENCE [LARGE SCALE GENOMIC DNA]</scope>
    <source>
        <strain evidence="4">DSM 15292</strain>
    </source>
</reference>
<dbReference type="Gene3D" id="3.30.530.20">
    <property type="match status" value="1"/>
</dbReference>
<dbReference type="InterPro" id="IPR013538">
    <property type="entry name" value="ASHA1/2-like_C"/>
</dbReference>
<dbReference type="EMBL" id="FSRC01000001">
    <property type="protein sequence ID" value="SIN72011.1"/>
    <property type="molecule type" value="Genomic_DNA"/>
</dbReference>
<dbReference type="InterPro" id="IPR023393">
    <property type="entry name" value="START-like_dom_sf"/>
</dbReference>
<dbReference type="SUPFAM" id="SSF55961">
    <property type="entry name" value="Bet v1-like"/>
    <property type="match status" value="1"/>
</dbReference>
<sequence>MYKQLTLSRTFPHSIKKVYETFTSSDNLMKWWGPSGFEMEVKKFEFHPEGIFHFVLKSDAFDMWAKWTFLNIKEPFKLQVINCFSNEAGETVKAPEIPFGPDWPLEMIMDLEFYEQEGNTRIDLVSFPHNSTDAGNKIFSESISQMEEGFNGTFDQLENYLKTS</sequence>
<dbReference type="STRING" id="226505.SAMN05444394_1153"/>
<evidence type="ECO:0000313" key="4">
    <source>
        <dbReference type="Proteomes" id="UP000185221"/>
    </source>
</evidence>
<dbReference type="AlphaFoldDB" id="A0A1N6DMH6"/>
<keyword evidence="4" id="KW-1185">Reference proteome</keyword>